<organism evidence="10 11">
    <name type="scientific">Tateyamaria armeniaca</name>
    <dbReference type="NCBI Taxonomy" id="2518930"/>
    <lineage>
        <taxon>Bacteria</taxon>
        <taxon>Pseudomonadati</taxon>
        <taxon>Pseudomonadota</taxon>
        <taxon>Alphaproteobacteria</taxon>
        <taxon>Rhodobacterales</taxon>
        <taxon>Roseobacteraceae</taxon>
        <taxon>Tateyamaria</taxon>
    </lineage>
</organism>
<dbReference type="PANTHER" id="PTHR30574">
    <property type="entry name" value="INNER MEMBRANE PROTEIN YEDE"/>
    <property type="match status" value="1"/>
</dbReference>
<feature type="transmembrane region" description="Helical" evidence="9">
    <location>
        <begin position="198"/>
        <end position="222"/>
    </location>
</feature>
<comment type="similarity">
    <text evidence="8">Belongs to the TsuA/YedE (TC 9.B.102) family.</text>
</comment>
<evidence type="ECO:0000256" key="8">
    <source>
        <dbReference type="ARBA" id="ARBA00035655"/>
    </source>
</evidence>
<dbReference type="Pfam" id="PF04143">
    <property type="entry name" value="Sulf_transp"/>
    <property type="match status" value="1"/>
</dbReference>
<evidence type="ECO:0000256" key="3">
    <source>
        <dbReference type="ARBA" id="ARBA00022475"/>
    </source>
</evidence>
<dbReference type="InterPro" id="IPR007272">
    <property type="entry name" value="Sulf_transp_TsuA/YedE"/>
</dbReference>
<keyword evidence="4" id="KW-0997">Cell inner membrane</keyword>
<keyword evidence="6 9" id="KW-1133">Transmembrane helix</keyword>
<dbReference type="EMBL" id="JBHDIY010000002">
    <property type="protein sequence ID" value="MFL4469265.1"/>
    <property type="molecule type" value="Genomic_DNA"/>
</dbReference>
<dbReference type="PANTHER" id="PTHR30574:SF1">
    <property type="entry name" value="SULPHUR TRANSPORT DOMAIN-CONTAINING PROTEIN"/>
    <property type="match status" value="1"/>
</dbReference>
<feature type="transmembrane region" description="Helical" evidence="9">
    <location>
        <begin position="53"/>
        <end position="76"/>
    </location>
</feature>
<keyword evidence="3" id="KW-1003">Cell membrane</keyword>
<feature type="transmembrane region" description="Helical" evidence="9">
    <location>
        <begin position="253"/>
        <end position="275"/>
    </location>
</feature>
<reference evidence="10 11" key="1">
    <citation type="submission" date="2024-08" db="EMBL/GenBank/DDBJ databases">
        <title>Tateyamaria sp. nov., isolated from marine algae.</title>
        <authorList>
            <person name="Choi B.J."/>
            <person name="Kim J.M."/>
            <person name="Lee J.K."/>
            <person name="Choi D.G."/>
            <person name="Bayburt H."/>
            <person name="Baek J.H."/>
            <person name="Han D.M."/>
            <person name="Jeon C.O."/>
        </authorList>
    </citation>
    <scope>NUCLEOTIDE SEQUENCE [LARGE SCALE GENOMIC DNA]</scope>
    <source>
        <strain evidence="10 11">KMU-156</strain>
    </source>
</reference>
<name>A0ABW8UQX4_9RHOB</name>
<evidence type="ECO:0000256" key="7">
    <source>
        <dbReference type="ARBA" id="ARBA00023136"/>
    </source>
</evidence>
<feature type="transmembrane region" description="Helical" evidence="9">
    <location>
        <begin position="123"/>
        <end position="145"/>
    </location>
</feature>
<feature type="transmembrane region" description="Helical" evidence="9">
    <location>
        <begin position="296"/>
        <end position="318"/>
    </location>
</feature>
<feature type="transmembrane region" description="Helical" evidence="9">
    <location>
        <begin position="324"/>
        <end position="345"/>
    </location>
</feature>
<evidence type="ECO:0000256" key="1">
    <source>
        <dbReference type="ARBA" id="ARBA00004429"/>
    </source>
</evidence>
<comment type="subcellular location">
    <subcellularLocation>
        <location evidence="1">Cell inner membrane</location>
        <topology evidence="1">Multi-pass membrane protein</topology>
    </subcellularLocation>
</comment>
<feature type="transmembrane region" description="Helical" evidence="9">
    <location>
        <begin position="88"/>
        <end position="111"/>
    </location>
</feature>
<evidence type="ECO:0000256" key="9">
    <source>
        <dbReference type="SAM" id="Phobius"/>
    </source>
</evidence>
<sequence length="354" mass="36520">MLESLTDRFGEPAVMCATGLFVGLLFGAVALHSKFCLRAAVVEVTEGRPGPRLAIWLVAFFAALVTVQTAVLGKILDTGEARQLAATGSLSGAIIGGLMFGAGMILARGCVSRLLVLSATGNLRAIVTGLMVTIVAQAALSGVLSPLRESLALLWTVPGGSARNLATLMGMGLPILTCLAALAFLGALVFGHLNRVPWSALVASALVGVAVFVGWAATYAIAQVSFEVIPVQSVTFTGPSTDTLMALVTTSDVIPTFGLGLVPGVFFGALVMALIKGEARIQRFDADTPMERYLAGGVLMGFGSMLAGGCAVGAGMAGGSIMALTAWVAVFCMWLGAMITHRWLILRSQQTRSA</sequence>
<gene>
    <name evidence="10" type="ORF">ACERZ8_05045</name>
</gene>
<evidence type="ECO:0000256" key="5">
    <source>
        <dbReference type="ARBA" id="ARBA00022692"/>
    </source>
</evidence>
<feature type="transmembrane region" description="Helical" evidence="9">
    <location>
        <begin position="165"/>
        <end position="191"/>
    </location>
</feature>
<keyword evidence="11" id="KW-1185">Reference proteome</keyword>
<keyword evidence="5 9" id="KW-0812">Transmembrane</keyword>
<keyword evidence="2" id="KW-0813">Transport</keyword>
<evidence type="ECO:0000256" key="4">
    <source>
        <dbReference type="ARBA" id="ARBA00022519"/>
    </source>
</evidence>
<evidence type="ECO:0000256" key="2">
    <source>
        <dbReference type="ARBA" id="ARBA00022448"/>
    </source>
</evidence>
<dbReference type="Proteomes" id="UP001627408">
    <property type="component" value="Unassembled WGS sequence"/>
</dbReference>
<keyword evidence="7 9" id="KW-0472">Membrane</keyword>
<dbReference type="RefSeq" id="WP_407591041.1">
    <property type="nucleotide sequence ID" value="NZ_JBHDIY010000002.1"/>
</dbReference>
<evidence type="ECO:0000256" key="6">
    <source>
        <dbReference type="ARBA" id="ARBA00022989"/>
    </source>
</evidence>
<accession>A0ABW8UQX4</accession>
<feature type="transmembrane region" description="Helical" evidence="9">
    <location>
        <begin position="12"/>
        <end position="32"/>
    </location>
</feature>
<comment type="caution">
    <text evidence="10">The sequence shown here is derived from an EMBL/GenBank/DDBJ whole genome shotgun (WGS) entry which is preliminary data.</text>
</comment>
<protein>
    <submittedName>
        <fullName evidence="10">YeeE/YedE family protein</fullName>
    </submittedName>
</protein>
<evidence type="ECO:0000313" key="10">
    <source>
        <dbReference type="EMBL" id="MFL4469265.1"/>
    </source>
</evidence>
<proteinExistence type="inferred from homology"/>
<evidence type="ECO:0000313" key="11">
    <source>
        <dbReference type="Proteomes" id="UP001627408"/>
    </source>
</evidence>